<gene>
    <name evidence="1" type="ORF">PQR00_34085</name>
</gene>
<comment type="caution">
    <text evidence="1">The sequence shown here is derived from an EMBL/GenBank/DDBJ whole genome shotgun (WGS) entry which is preliminary data.</text>
</comment>
<proteinExistence type="predicted"/>
<evidence type="ECO:0008006" key="3">
    <source>
        <dbReference type="Google" id="ProtNLM"/>
    </source>
</evidence>
<sequence>MKRKIVYVGSIPQDVDLLDTNRNLLISIGHVLQDMLGTSTLFSGLGCVPTAPAGMTVNVNPGRAYSLQSVDTGAYGSLAADAHQIVKQGILLDAVNFSCPAPTTAGYTINYLVEAAFQEVDTGAQVLPFYNASNPASAYLGPNGTGASSYTARDNTVQLSLKAGVAATTGSQITPTPDAGYTGLWVISVPYGATTITSGNISQYSGAPFLSASLLSMIQQNGLYAVATGTANAHVAAFNPPVTTRTDGMVLRYKAPAANTGALTLNDGLGAVAVVGAAHSALQGGETAANGDVWVQWNSSIGGGSYVLIDSTGGAVQVAPATQSQHAVQLGQVAAVRGAFSNLKLSATGSSPTVNISADQLVLRDANGLSYVMSGLSLAPATGGAVGINSLDTGSWAFNTWYAVHVAYNPTAFTVGVLFSLSSTAPTLPPGYTAWARVGWVRTLSGTNYWALGFKQNGRTARYLPGGTYPVMLSAGNASVYTAVATGNFVPPTAAKIGVYSYSSAGAPTNWVGIVSADGITPDFNLSGNGSYGWVNEVFILLVSTNIYYITAGTSPSLYLGCCGWEDNL</sequence>
<organism evidence="1 2">
    <name type="scientific">Paraburkholderia strydomiana</name>
    <dbReference type="NCBI Taxonomy" id="1245417"/>
    <lineage>
        <taxon>Bacteria</taxon>
        <taxon>Pseudomonadati</taxon>
        <taxon>Pseudomonadota</taxon>
        <taxon>Betaproteobacteria</taxon>
        <taxon>Burkholderiales</taxon>
        <taxon>Burkholderiaceae</taxon>
        <taxon>Paraburkholderia</taxon>
    </lineage>
</organism>
<accession>A0ABW9CEE1</accession>
<evidence type="ECO:0000313" key="1">
    <source>
        <dbReference type="EMBL" id="MFM0448613.1"/>
    </source>
</evidence>
<dbReference type="RefSeq" id="WP_408131886.1">
    <property type="nucleotide sequence ID" value="NZ_JAQQDH010000030.1"/>
</dbReference>
<dbReference type="EMBL" id="JAQQDH010000030">
    <property type="protein sequence ID" value="MFM0448613.1"/>
    <property type="molecule type" value="Genomic_DNA"/>
</dbReference>
<keyword evidence="2" id="KW-1185">Reference proteome</keyword>
<reference evidence="1 2" key="1">
    <citation type="journal article" date="2024" name="Chem. Sci.">
        <title>Discovery of megapolipeptins by genome mining of a Burkholderiales bacteria collection.</title>
        <authorList>
            <person name="Paulo B.S."/>
            <person name="Recchia M.J.J."/>
            <person name="Lee S."/>
            <person name="Fergusson C.H."/>
            <person name="Romanowski S.B."/>
            <person name="Hernandez A."/>
            <person name="Krull N."/>
            <person name="Liu D.Y."/>
            <person name="Cavanagh H."/>
            <person name="Bos A."/>
            <person name="Gray C.A."/>
            <person name="Murphy B.T."/>
            <person name="Linington R.G."/>
            <person name="Eustaquio A.S."/>
        </authorList>
    </citation>
    <scope>NUCLEOTIDE SEQUENCE [LARGE SCALE GENOMIC DNA]</scope>
    <source>
        <strain evidence="1 2">RL17-379-BIB-C</strain>
    </source>
</reference>
<name>A0ABW9CEE1_9BURK</name>
<evidence type="ECO:0000313" key="2">
    <source>
        <dbReference type="Proteomes" id="UP001629288"/>
    </source>
</evidence>
<dbReference type="Proteomes" id="UP001629288">
    <property type="component" value="Unassembled WGS sequence"/>
</dbReference>
<protein>
    <recommendedName>
        <fullName evidence="3">Phage tail protein</fullName>
    </recommendedName>
</protein>